<keyword evidence="11" id="KW-0966">Cell projection</keyword>
<name>A0A1H6MM27_9GAMM</name>
<dbReference type="PANTHER" id="PTHR38786">
    <property type="entry name" value="FLAGELLAR FLIJ PROTEIN"/>
    <property type="match status" value="1"/>
</dbReference>
<keyword evidence="9" id="KW-0472">Membrane</keyword>
<dbReference type="AlphaFoldDB" id="A0A1H6MM27"/>
<dbReference type="GO" id="GO:0015031">
    <property type="term" value="P:protein transport"/>
    <property type="evidence" value="ECO:0007669"/>
    <property type="project" value="UniProtKB-KW"/>
</dbReference>
<dbReference type="InterPro" id="IPR053716">
    <property type="entry name" value="Flag_assembly_chemotaxis_eff"/>
</dbReference>
<dbReference type="STRING" id="173990.SAMN05660691_02680"/>
<dbReference type="Gene3D" id="1.10.287.1700">
    <property type="match status" value="1"/>
</dbReference>
<dbReference type="GO" id="GO:0009288">
    <property type="term" value="C:bacterial-type flagellum"/>
    <property type="evidence" value="ECO:0007669"/>
    <property type="project" value="InterPro"/>
</dbReference>
<keyword evidence="11" id="KW-0282">Flagellum</keyword>
<proteinExistence type="inferred from homology"/>
<evidence type="ECO:0000256" key="6">
    <source>
        <dbReference type="ARBA" id="ARBA00022500"/>
    </source>
</evidence>
<evidence type="ECO:0000256" key="2">
    <source>
        <dbReference type="ARBA" id="ARBA00010004"/>
    </source>
</evidence>
<keyword evidence="7" id="KW-1005">Bacterial flagellum biogenesis</keyword>
<dbReference type="EMBL" id="FNXF01000010">
    <property type="protein sequence ID" value="SEH99566.1"/>
    <property type="molecule type" value="Genomic_DNA"/>
</dbReference>
<evidence type="ECO:0000256" key="1">
    <source>
        <dbReference type="ARBA" id="ARBA00004413"/>
    </source>
</evidence>
<protein>
    <recommendedName>
        <fullName evidence="3">Flagellar FliJ protein</fullName>
    </recommendedName>
</protein>
<dbReference type="Pfam" id="PF02050">
    <property type="entry name" value="FliJ"/>
    <property type="match status" value="1"/>
</dbReference>
<dbReference type="PRINTS" id="PR01004">
    <property type="entry name" value="FLGFLIJ"/>
</dbReference>
<dbReference type="GO" id="GO:0005886">
    <property type="term" value="C:plasma membrane"/>
    <property type="evidence" value="ECO:0007669"/>
    <property type="project" value="UniProtKB-SubCell"/>
</dbReference>
<evidence type="ECO:0000256" key="7">
    <source>
        <dbReference type="ARBA" id="ARBA00022795"/>
    </source>
</evidence>
<evidence type="ECO:0000256" key="10">
    <source>
        <dbReference type="ARBA" id="ARBA00023225"/>
    </source>
</evidence>
<evidence type="ECO:0000256" key="3">
    <source>
        <dbReference type="ARBA" id="ARBA00020392"/>
    </source>
</evidence>
<dbReference type="GO" id="GO:0003774">
    <property type="term" value="F:cytoskeletal motor activity"/>
    <property type="evidence" value="ECO:0007669"/>
    <property type="project" value="InterPro"/>
</dbReference>
<dbReference type="PANTHER" id="PTHR38786:SF1">
    <property type="entry name" value="FLAGELLAR FLIJ PROTEIN"/>
    <property type="match status" value="1"/>
</dbReference>
<evidence type="ECO:0000313" key="11">
    <source>
        <dbReference type="EMBL" id="SEH99566.1"/>
    </source>
</evidence>
<dbReference type="GO" id="GO:0071973">
    <property type="term" value="P:bacterial-type flagellum-dependent cell motility"/>
    <property type="evidence" value="ECO:0007669"/>
    <property type="project" value="InterPro"/>
</dbReference>
<accession>A0A1H6MM27</accession>
<evidence type="ECO:0000256" key="4">
    <source>
        <dbReference type="ARBA" id="ARBA00022448"/>
    </source>
</evidence>
<dbReference type="InterPro" id="IPR012823">
    <property type="entry name" value="Flagell_FliJ"/>
</dbReference>
<dbReference type="GO" id="GO:0006935">
    <property type="term" value="P:chemotaxis"/>
    <property type="evidence" value="ECO:0007669"/>
    <property type="project" value="UniProtKB-KW"/>
</dbReference>
<keyword evidence="8" id="KW-0653">Protein transport</keyword>
<keyword evidence="10" id="KW-1006">Bacterial flagellum protein export</keyword>
<keyword evidence="4" id="KW-0813">Transport</keyword>
<evidence type="ECO:0000256" key="9">
    <source>
        <dbReference type="ARBA" id="ARBA00023136"/>
    </source>
</evidence>
<evidence type="ECO:0000256" key="5">
    <source>
        <dbReference type="ARBA" id="ARBA00022475"/>
    </source>
</evidence>
<reference evidence="12" key="1">
    <citation type="submission" date="2016-10" db="EMBL/GenBank/DDBJ databases">
        <authorList>
            <person name="Varghese N."/>
            <person name="Submissions S."/>
        </authorList>
    </citation>
    <scope>NUCLEOTIDE SEQUENCE [LARGE SCALE GENOMIC DNA]</scope>
    <source>
        <strain evidence="12">DSM 17616</strain>
    </source>
</reference>
<comment type="subcellular location">
    <subcellularLocation>
        <location evidence="1">Cell membrane</location>
        <topology evidence="1">Peripheral membrane protein</topology>
        <orientation evidence="1">Cytoplasmic side</orientation>
    </subcellularLocation>
</comment>
<comment type="similarity">
    <text evidence="2">Belongs to the FliJ family.</text>
</comment>
<sequence>MINQRFAMLIKIQQEREEKLQAHFVKAQQFYQQAEQKYQGLADYRTDYIQQSQQQGAAGLQSRQYTQFISFIGKLDQAIQQQGRALQQAKAAAEQRKQSWLAMQKKRKAMELLVQRGEQAELLKQLKQEQKNADEYASQQFMRSRNEPQMY</sequence>
<dbReference type="InterPro" id="IPR018006">
    <property type="entry name" value="Flag_FliJ_proteobac"/>
</dbReference>
<gene>
    <name evidence="11" type="ORF">SAMN05660691_02680</name>
</gene>
<dbReference type="RefSeq" id="WP_092794136.1">
    <property type="nucleotide sequence ID" value="NZ_FNXF01000010.1"/>
</dbReference>
<keyword evidence="12" id="KW-1185">Reference proteome</keyword>
<organism evidence="11 12">
    <name type="scientific">Rheinheimera pacifica</name>
    <dbReference type="NCBI Taxonomy" id="173990"/>
    <lineage>
        <taxon>Bacteria</taxon>
        <taxon>Pseudomonadati</taxon>
        <taxon>Pseudomonadota</taxon>
        <taxon>Gammaproteobacteria</taxon>
        <taxon>Chromatiales</taxon>
        <taxon>Chromatiaceae</taxon>
        <taxon>Rheinheimera</taxon>
    </lineage>
</organism>
<evidence type="ECO:0000313" key="12">
    <source>
        <dbReference type="Proteomes" id="UP000199371"/>
    </source>
</evidence>
<dbReference type="GO" id="GO:0044781">
    <property type="term" value="P:bacterial-type flagellum organization"/>
    <property type="evidence" value="ECO:0007669"/>
    <property type="project" value="UniProtKB-KW"/>
</dbReference>
<keyword evidence="5" id="KW-1003">Cell membrane</keyword>
<keyword evidence="11" id="KW-0969">Cilium</keyword>
<dbReference type="InterPro" id="IPR052570">
    <property type="entry name" value="FliJ"/>
</dbReference>
<dbReference type="Proteomes" id="UP000199371">
    <property type="component" value="Unassembled WGS sequence"/>
</dbReference>
<evidence type="ECO:0000256" key="8">
    <source>
        <dbReference type="ARBA" id="ARBA00022927"/>
    </source>
</evidence>
<dbReference type="NCBIfam" id="TIGR02473">
    <property type="entry name" value="flagell_FliJ"/>
    <property type="match status" value="1"/>
</dbReference>
<keyword evidence="6" id="KW-0145">Chemotaxis</keyword>